<reference evidence="8" key="1">
    <citation type="submission" date="2022-11" db="UniProtKB">
        <authorList>
            <consortium name="EnsemblMetazoa"/>
        </authorList>
    </citation>
    <scope>IDENTIFICATION</scope>
</reference>
<comment type="subcellular location">
    <subcellularLocation>
        <location evidence="1">Nucleus</location>
    </subcellularLocation>
</comment>
<dbReference type="InterPro" id="IPR000232">
    <property type="entry name" value="HSF_DNA-bd"/>
</dbReference>
<organism evidence="8 9">
    <name type="scientific">Exaiptasia diaphana</name>
    <name type="common">Tropical sea anemone</name>
    <name type="synonym">Aiptasia pulchella</name>
    <dbReference type="NCBI Taxonomy" id="2652724"/>
    <lineage>
        <taxon>Eukaryota</taxon>
        <taxon>Metazoa</taxon>
        <taxon>Cnidaria</taxon>
        <taxon>Anthozoa</taxon>
        <taxon>Hexacorallia</taxon>
        <taxon>Actiniaria</taxon>
        <taxon>Aiptasiidae</taxon>
        <taxon>Exaiptasia</taxon>
    </lineage>
</organism>
<name>A0A913WUK4_EXADI</name>
<dbReference type="OrthoDB" id="6418155at2759"/>
<evidence type="ECO:0000313" key="9">
    <source>
        <dbReference type="Proteomes" id="UP000887567"/>
    </source>
</evidence>
<dbReference type="InterPro" id="IPR036388">
    <property type="entry name" value="WH-like_DNA-bd_sf"/>
</dbReference>
<dbReference type="PANTHER" id="PTHR10015">
    <property type="entry name" value="HEAT SHOCK TRANSCRIPTION FACTOR"/>
    <property type="match status" value="1"/>
</dbReference>
<feature type="region of interest" description="Disordered" evidence="6">
    <location>
        <begin position="164"/>
        <end position="193"/>
    </location>
</feature>
<feature type="compositionally biased region" description="Low complexity" evidence="6">
    <location>
        <begin position="171"/>
        <end position="193"/>
    </location>
</feature>
<keyword evidence="4" id="KW-0539">Nucleus</keyword>
<dbReference type="GO" id="GO:0003700">
    <property type="term" value="F:DNA-binding transcription factor activity"/>
    <property type="evidence" value="ECO:0007669"/>
    <property type="project" value="InterPro"/>
</dbReference>
<protein>
    <recommendedName>
        <fullName evidence="7">HSF-type DNA-binding domain-containing protein</fullName>
    </recommendedName>
</protein>
<dbReference type="RefSeq" id="XP_020894344.2">
    <property type="nucleotide sequence ID" value="XM_021038685.2"/>
</dbReference>
<keyword evidence="9" id="KW-1185">Reference proteome</keyword>
<accession>A0A913WUK4</accession>
<dbReference type="OMA" id="EMFKTRN"/>
<evidence type="ECO:0000256" key="4">
    <source>
        <dbReference type="ARBA" id="ARBA00023242"/>
    </source>
</evidence>
<dbReference type="SMART" id="SM00415">
    <property type="entry name" value="HSF"/>
    <property type="match status" value="1"/>
</dbReference>
<dbReference type="EnsemblMetazoa" id="XM_021038685.2">
    <property type="protein sequence ID" value="XP_020894344.2"/>
    <property type="gene ID" value="LOC110233388"/>
</dbReference>
<dbReference type="KEGG" id="epa:110233388"/>
<dbReference type="SUPFAM" id="SSF46785">
    <property type="entry name" value="Winged helix' DNA-binding domain"/>
    <property type="match status" value="1"/>
</dbReference>
<evidence type="ECO:0000256" key="2">
    <source>
        <dbReference type="ARBA" id="ARBA00006403"/>
    </source>
</evidence>
<dbReference type="Proteomes" id="UP000887567">
    <property type="component" value="Unplaced"/>
</dbReference>
<evidence type="ECO:0000256" key="3">
    <source>
        <dbReference type="ARBA" id="ARBA00023125"/>
    </source>
</evidence>
<comment type="similarity">
    <text evidence="2 5">Belongs to the HSF family.</text>
</comment>
<evidence type="ECO:0000259" key="7">
    <source>
        <dbReference type="SMART" id="SM00415"/>
    </source>
</evidence>
<dbReference type="GO" id="GO:0005634">
    <property type="term" value="C:nucleus"/>
    <property type="evidence" value="ECO:0007669"/>
    <property type="project" value="UniProtKB-SubCell"/>
</dbReference>
<dbReference type="PANTHER" id="PTHR10015:SF465">
    <property type="entry name" value="HSF-TYPE DNA-BINDING DOMAIN-CONTAINING PROTEIN"/>
    <property type="match status" value="1"/>
</dbReference>
<evidence type="ECO:0000256" key="5">
    <source>
        <dbReference type="RuleBase" id="RU004020"/>
    </source>
</evidence>
<evidence type="ECO:0000256" key="6">
    <source>
        <dbReference type="SAM" id="MobiDB-lite"/>
    </source>
</evidence>
<dbReference type="GeneID" id="110233388"/>
<evidence type="ECO:0000256" key="1">
    <source>
        <dbReference type="ARBA" id="ARBA00004123"/>
    </source>
</evidence>
<dbReference type="InterPro" id="IPR036390">
    <property type="entry name" value="WH_DNA-bd_sf"/>
</dbReference>
<dbReference type="GO" id="GO:0043565">
    <property type="term" value="F:sequence-specific DNA binding"/>
    <property type="evidence" value="ECO:0007669"/>
    <property type="project" value="InterPro"/>
</dbReference>
<dbReference type="AlphaFoldDB" id="A0A913WUK4"/>
<dbReference type="Pfam" id="PF00447">
    <property type="entry name" value="HSF_DNA-bind"/>
    <property type="match status" value="1"/>
</dbReference>
<keyword evidence="3" id="KW-0238">DNA-binding</keyword>
<feature type="domain" description="HSF-type DNA-binding" evidence="7">
    <location>
        <begin position="17"/>
        <end position="122"/>
    </location>
</feature>
<proteinExistence type="inferred from homology"/>
<dbReference type="Gene3D" id="1.10.10.10">
    <property type="entry name" value="Winged helix-like DNA-binding domain superfamily/Winged helix DNA-binding domain"/>
    <property type="match status" value="1"/>
</dbReference>
<sequence length="280" mass="32074">MNLEPKPFTNTFRKGKPLSPFISKLKALLSDERFRRAIKWCENGCAIVISDGETFKKLVLDQSEEMKMFKTRNFTSFVRQLNLYGFKKVPVNGKADPSKNMKFEHQNFKRENPELMHLVHRTCNPRKNKKVNRSAKTHFTKRTAVLHSTRKRRYNCYSDECVGPDAENSDSETSSITSSDSRSTTPNKVYFASPSPFEPPAAVETAATEQYMYQKLQEEQMVVQLLLSLKNTSPMALSTPSSCEDFQASTSDPVCAPPCQYYYPPLPTTPNYYPAFNHIY</sequence>
<evidence type="ECO:0000313" key="8">
    <source>
        <dbReference type="EnsemblMetazoa" id="XP_020894344.2"/>
    </source>
</evidence>